<feature type="compositionally biased region" description="Basic and acidic residues" evidence="2">
    <location>
        <begin position="606"/>
        <end position="640"/>
    </location>
</feature>
<feature type="coiled-coil region" evidence="1">
    <location>
        <begin position="1613"/>
        <end position="1647"/>
    </location>
</feature>
<dbReference type="GO" id="GO:0051082">
    <property type="term" value="F:unfolded protein binding"/>
    <property type="evidence" value="ECO:0007669"/>
    <property type="project" value="TreeGrafter"/>
</dbReference>
<feature type="compositionally biased region" description="Basic and acidic residues" evidence="2">
    <location>
        <begin position="918"/>
        <end position="927"/>
    </location>
</feature>
<feature type="compositionally biased region" description="Low complexity" evidence="2">
    <location>
        <begin position="1267"/>
        <end position="1279"/>
    </location>
</feature>
<dbReference type="EMBL" id="LSRX01000081">
    <property type="protein sequence ID" value="OLQ10283.1"/>
    <property type="molecule type" value="Genomic_DNA"/>
</dbReference>
<name>A0A1Q9ESA2_SYMMI</name>
<dbReference type="GO" id="GO:0042026">
    <property type="term" value="P:protein refolding"/>
    <property type="evidence" value="ECO:0007669"/>
    <property type="project" value="TreeGrafter"/>
</dbReference>
<dbReference type="Proteomes" id="UP000186817">
    <property type="component" value="Unassembled WGS sequence"/>
</dbReference>
<dbReference type="PROSITE" id="PS50076">
    <property type="entry name" value="DNAJ_2"/>
    <property type="match status" value="1"/>
</dbReference>
<feature type="compositionally biased region" description="Basic and acidic residues" evidence="2">
    <location>
        <begin position="158"/>
        <end position="169"/>
    </location>
</feature>
<dbReference type="CDD" id="cd06257">
    <property type="entry name" value="DnaJ"/>
    <property type="match status" value="1"/>
</dbReference>
<keyword evidence="1" id="KW-0175">Coiled coil</keyword>
<feature type="region of interest" description="Disordered" evidence="2">
    <location>
        <begin position="1182"/>
        <end position="1295"/>
    </location>
</feature>
<feature type="compositionally biased region" description="Acidic residues" evidence="2">
    <location>
        <begin position="1280"/>
        <end position="1290"/>
    </location>
</feature>
<feature type="compositionally biased region" description="Basic and acidic residues" evidence="2">
    <location>
        <begin position="96"/>
        <end position="109"/>
    </location>
</feature>
<feature type="region of interest" description="Disordered" evidence="2">
    <location>
        <begin position="1825"/>
        <end position="1863"/>
    </location>
</feature>
<keyword evidence="5" id="KW-1185">Reference proteome</keyword>
<feature type="region of interest" description="Disordered" evidence="2">
    <location>
        <begin position="606"/>
        <end position="646"/>
    </location>
</feature>
<dbReference type="InterPro" id="IPR001623">
    <property type="entry name" value="DnaJ_domain"/>
</dbReference>
<feature type="compositionally biased region" description="Polar residues" evidence="2">
    <location>
        <begin position="64"/>
        <end position="78"/>
    </location>
</feature>
<dbReference type="PRINTS" id="PR00625">
    <property type="entry name" value="JDOMAIN"/>
</dbReference>
<feature type="compositionally biased region" description="Low complexity" evidence="2">
    <location>
        <begin position="173"/>
        <end position="184"/>
    </location>
</feature>
<dbReference type="OrthoDB" id="445556at2759"/>
<feature type="compositionally biased region" description="Basic residues" evidence="2">
    <location>
        <begin position="1854"/>
        <end position="1863"/>
    </location>
</feature>
<dbReference type="SMART" id="SM00271">
    <property type="entry name" value="DnaJ"/>
    <property type="match status" value="1"/>
</dbReference>
<feature type="compositionally biased region" description="Basic residues" evidence="2">
    <location>
        <begin position="1742"/>
        <end position="1752"/>
    </location>
</feature>
<feature type="compositionally biased region" description="Low complexity" evidence="2">
    <location>
        <begin position="273"/>
        <end position="284"/>
    </location>
</feature>
<feature type="region of interest" description="Disordered" evidence="2">
    <location>
        <begin position="1315"/>
        <end position="1349"/>
    </location>
</feature>
<evidence type="ECO:0000313" key="4">
    <source>
        <dbReference type="EMBL" id="OLQ10283.1"/>
    </source>
</evidence>
<feature type="region of interest" description="Disordered" evidence="2">
    <location>
        <begin position="1724"/>
        <end position="1778"/>
    </location>
</feature>
<sequence length="1863" mass="204432">MADAEEEEKVRVFVLEWREILRKREEQDIEEFLSAKEVHGQDWPPLLGHPSAQEASFEAHELANTATTCTPQSTSPTAERNIPETLEEAPPNPPEQRAEPESPQKESAPRDAPALGEEEPPLVAVHAELPGTQEAAAEPVVAEVLEEEAATEAGAKPEAPKPEIEETEPRPSQPETSEVSEVPSTEPPKPVEEIKTEVTAASKPDPPKQPQEDSSKESTAAAGGNEAHGTEKQIDHEAVKAAAQRGAEVLSDLTKPLEYEVREAVTVHESPDPRSSPLGSLSPGQMVHGYPGSGWLRLKPSGSVRGWVHIGRSLAVQCLLPSIRTRFLEGVDVVWPGFKGLLKPDVKVVYIVEWRCKKSGAAGHAVCHKPQEVVSNMPPGKPFELHVAVRIRGPATPGADAPPEVRFAGLWIESKTLELTMEDEEDPESCLDPFGTARAGCLNCQCYGFIWRPGMEEQEDPDEENAQRLGLNADPESIKCMRCGDPFDSHARAGTPAAERLLESRPLRRYLVMHARVFVRSRRSTKGDALGALRRGTEVSGCLEGNWLHLSQEAARAVNAMPRGAVNSKAKYVDAWVLIDGASVGFQTDLLVPEELAPADLREQIQQEEEERRKRLAAAKKEAAKPKIKAKDPTKSKEPVEVDSEDEAGAFRMDPLAGLMDSLYLKPVDFLVLKPQLPIHRRPSTSSRSLGQLKRGQIVSGWPQASWVLLQGKEGEKPTLSKAGWVLLDASSLGFGPQLLAQMPAVKDIQMVSEAAVLEWAKFPARTVEYQVEWAESDRDEPTVAVQRETMSMARVHELPPDSKINFRLTARVYTAALERGGELFAEVVGPWEEGETGAAIEEMEEGNLCVDPLANLRGRCMDCGCRGFVLAEYGERPRTGDTLEEVVCRRCSCSCVRHFILGEFHYRNPHSTSSSRPSKEKEKERASPQVQKALPAPEEPKRPTTWRPEDATEEHQERLPFVLDKVGEAQSLYETLGVSPDAEKAAIRVAYRQVSLSIHPDKVQQLHSDDSDLRLQAENAFKVVSAAYEVLGDDKLRAEYDRKLRLTGATFLSRISGGRSNLTSIAFLKKFLSKEKGGFGWDLTSKPPGDWEEQAPGVYVRKAKQAQLSEFIGGGRKSAEKKGHGPESAAQLQQPCLGPRFEGIFAYSPDVDLKGTWVEFEERPDPDNDVSGKALDAWAEEIPCLQESPGSERELPPQSKSRRQDLALLFPASSEHSKPRKAKASDSTEDKSASPSKGKVKRKSPVPESTDEEVEEDKATKDKAANESSNESNSGNEAEAQDEDEDDGEECKQAQDRVSVASFCVMILTGKMITSPPPSSSSCGDDDDDDDHGADADHVSTGDGTSTHCDDDHGDHVIWMMLVVGCDDDAKPEDSFLRCFPRALLHITKTWEEAAATAAEQARSSPDREVKAGGSQGVMRRSTAALATAMGTTCCCTDRQPAGAEEVCNDQQQVHLRSVWMQKGWQVLESEGMSAEPPSFVDQAMPVKPASLLEQLDGRWFRKEDGKPLCQISEATLQWDPSLAYDKCDIRTVGPDCVQVSINKHLFDGRVFFSHDGLAVMICWADGEVWQKTPPQWHEAELMKLNKETDTMKKEAGGLWLLLCDAALFAEALQAAEKAQQAERTRDAAKKEAEAATSRLKSADAVYKVASSEPRFTSEGRKGEHLKASAKKLKEVQAKIPAAVPSDLLIRAHDSIDARAAEYQASEKVAAAAQEAADAAKEARKAAAKKAKEKAEEEAKARKKKLRKRHCSAAPPEEPSERSESEKEASPDAQVPNLTKTEKVEIIRVKCKYIVHGPAGRAIATTTVTMRGVKRLAFCLRETQRAMPASRQKRARRKKEEAEESDDRSSGSKVKKSPGSKG</sequence>
<dbReference type="InterPro" id="IPR036869">
    <property type="entry name" value="J_dom_sf"/>
</dbReference>
<gene>
    <name evidence="4" type="primary">Dnajc1</name>
    <name evidence="4" type="ORF">AK812_SmicGene6009</name>
</gene>
<dbReference type="SUPFAM" id="SSF46565">
    <property type="entry name" value="Chaperone J-domain"/>
    <property type="match status" value="1"/>
</dbReference>
<feature type="compositionally biased region" description="Low complexity" evidence="2">
    <location>
        <begin position="134"/>
        <end position="143"/>
    </location>
</feature>
<proteinExistence type="predicted"/>
<evidence type="ECO:0000256" key="1">
    <source>
        <dbReference type="SAM" id="Coils"/>
    </source>
</evidence>
<feature type="domain" description="J" evidence="3">
    <location>
        <begin position="972"/>
        <end position="1045"/>
    </location>
</feature>
<dbReference type="PANTHER" id="PTHR43096">
    <property type="entry name" value="DNAJ HOMOLOG 1, MITOCHONDRIAL-RELATED"/>
    <property type="match status" value="1"/>
</dbReference>
<dbReference type="GO" id="GO:0005737">
    <property type="term" value="C:cytoplasm"/>
    <property type="evidence" value="ECO:0007669"/>
    <property type="project" value="TreeGrafter"/>
</dbReference>
<organism evidence="4 5">
    <name type="scientific">Symbiodinium microadriaticum</name>
    <name type="common">Dinoflagellate</name>
    <name type="synonym">Zooxanthella microadriatica</name>
    <dbReference type="NCBI Taxonomy" id="2951"/>
    <lineage>
        <taxon>Eukaryota</taxon>
        <taxon>Sar</taxon>
        <taxon>Alveolata</taxon>
        <taxon>Dinophyceae</taxon>
        <taxon>Suessiales</taxon>
        <taxon>Symbiodiniaceae</taxon>
        <taxon>Symbiodinium</taxon>
    </lineage>
</organism>
<feature type="region of interest" description="Disordered" evidence="2">
    <location>
        <begin position="265"/>
        <end position="285"/>
    </location>
</feature>
<feature type="compositionally biased region" description="Basic and acidic residues" evidence="2">
    <location>
        <begin position="939"/>
        <end position="955"/>
    </location>
</feature>
<reference evidence="4 5" key="1">
    <citation type="submission" date="2016-02" db="EMBL/GenBank/DDBJ databases">
        <title>Genome analysis of coral dinoflagellate symbionts highlights evolutionary adaptations to a symbiotic lifestyle.</title>
        <authorList>
            <person name="Aranda M."/>
            <person name="Li Y."/>
            <person name="Liew Y.J."/>
            <person name="Baumgarten S."/>
            <person name="Simakov O."/>
            <person name="Wilson M."/>
            <person name="Piel J."/>
            <person name="Ashoor H."/>
            <person name="Bougouffa S."/>
            <person name="Bajic V.B."/>
            <person name="Ryu T."/>
            <person name="Ravasi T."/>
            <person name="Bayer T."/>
            <person name="Micklem G."/>
            <person name="Kim H."/>
            <person name="Bhak J."/>
            <person name="Lajeunesse T.C."/>
            <person name="Voolstra C.R."/>
        </authorList>
    </citation>
    <scope>NUCLEOTIDE SEQUENCE [LARGE SCALE GENOMIC DNA]</scope>
    <source>
        <strain evidence="4 5">CCMP2467</strain>
    </source>
</reference>
<dbReference type="Gene3D" id="1.10.287.110">
    <property type="entry name" value="DnaJ domain"/>
    <property type="match status" value="1"/>
</dbReference>
<feature type="region of interest" description="Disordered" evidence="2">
    <location>
        <begin position="1398"/>
        <end position="1418"/>
    </location>
</feature>
<feature type="compositionally biased region" description="Basic and acidic residues" evidence="2">
    <location>
        <begin position="1224"/>
        <end position="1233"/>
    </location>
</feature>
<comment type="caution">
    <text evidence="4">The sequence shown here is derived from an EMBL/GenBank/DDBJ whole genome shotgun (WGS) entry which is preliminary data.</text>
</comment>
<feature type="compositionally biased region" description="Basic and acidic residues" evidence="2">
    <location>
        <begin position="1760"/>
        <end position="1771"/>
    </location>
</feature>
<dbReference type="PROSITE" id="PS00636">
    <property type="entry name" value="DNAJ_1"/>
    <property type="match status" value="1"/>
</dbReference>
<dbReference type="Pfam" id="PF00226">
    <property type="entry name" value="DnaJ"/>
    <property type="match status" value="1"/>
</dbReference>
<evidence type="ECO:0000256" key="2">
    <source>
        <dbReference type="SAM" id="MobiDB-lite"/>
    </source>
</evidence>
<feature type="region of interest" description="Disordered" evidence="2">
    <location>
        <begin position="909"/>
        <end position="955"/>
    </location>
</feature>
<evidence type="ECO:0000259" key="3">
    <source>
        <dbReference type="PROSITE" id="PS50076"/>
    </source>
</evidence>
<protein>
    <submittedName>
        <fullName evidence="4">DnaJ-like subfamily C member 1</fullName>
    </submittedName>
</protein>
<dbReference type="PANTHER" id="PTHR43096:SF10">
    <property type="entry name" value="CHAPERONE PROTEIN DNAJ A6, CHLOROPLASTIC"/>
    <property type="match status" value="1"/>
</dbReference>
<feature type="region of interest" description="Disordered" evidence="2">
    <location>
        <begin position="38"/>
        <end position="233"/>
    </location>
</feature>
<accession>A0A1Q9ESA2</accession>
<evidence type="ECO:0000313" key="5">
    <source>
        <dbReference type="Proteomes" id="UP000186817"/>
    </source>
</evidence>
<dbReference type="InterPro" id="IPR018253">
    <property type="entry name" value="DnaJ_domain_CS"/>
</dbReference>